<dbReference type="EMBL" id="JXXR01000001">
    <property type="protein sequence ID" value="KJY77862.1"/>
    <property type="molecule type" value="Genomic_DNA"/>
</dbReference>
<evidence type="ECO:0000313" key="1">
    <source>
        <dbReference type="EMBL" id="KJY77862.1"/>
    </source>
</evidence>
<comment type="caution">
    <text evidence="1">The sequence shown here is derived from an EMBL/GenBank/DDBJ whole genome shotgun (WGS) entry which is preliminary data.</text>
</comment>
<organism evidence="1">
    <name type="scientific">Vibrio coralliilyticus</name>
    <dbReference type="NCBI Taxonomy" id="190893"/>
    <lineage>
        <taxon>Bacteria</taxon>
        <taxon>Pseudomonadati</taxon>
        <taxon>Pseudomonadota</taxon>
        <taxon>Gammaproteobacteria</taxon>
        <taxon>Vibrionales</taxon>
        <taxon>Vibrionaceae</taxon>
        <taxon>Vibrio</taxon>
    </lineage>
</organism>
<dbReference type="Pfam" id="PF11066">
    <property type="entry name" value="DUF2867"/>
    <property type="match status" value="1"/>
</dbReference>
<protein>
    <submittedName>
        <fullName evidence="1">Uncharacterized protein</fullName>
    </submittedName>
</protein>
<reference evidence="1" key="1">
    <citation type="journal article" date="2015" name="BMC Genomics">
        <title>Genome mining reveals unlocked bioactive potential of marine Gram-negative bacteria.</title>
        <authorList>
            <person name="Machado H."/>
            <person name="Sonnenschein E.C."/>
            <person name="Melchiorsen J."/>
            <person name="Gram L."/>
        </authorList>
    </citation>
    <scope>NUCLEOTIDE SEQUENCE</scope>
    <source>
        <strain evidence="1">S2052</strain>
    </source>
</reference>
<dbReference type="InterPro" id="IPR021295">
    <property type="entry name" value="DUF2867"/>
</dbReference>
<gene>
    <name evidence="1" type="ORF">TW71_02180</name>
</gene>
<dbReference type="AlphaFoldDB" id="A0A837GBY3"/>
<name>A0A837GBY3_9VIBR</name>
<sequence>MKTLASSELPTQSALVGRLKKRGFCDALSFEISDQQRSPSQVYVDVFGHLPHIVETLMALRNRLVAPIGFAASAEKMTLRVEDLRQGQGIGLHQVELLSETEIICTSEDKHMQVSLSVVKLAPGQFTLSTLVNTRTWIGYAYLLAIIPFHKLIAAASIRAMLKRVNT</sequence>
<accession>A0A837GBY3</accession>
<proteinExistence type="predicted"/>